<accession>A0A6C0LFA3</accession>
<reference evidence="1" key="1">
    <citation type="journal article" date="2020" name="Nature">
        <title>Giant virus diversity and host interactions through global metagenomics.</title>
        <authorList>
            <person name="Schulz F."/>
            <person name="Roux S."/>
            <person name="Paez-Espino D."/>
            <person name="Jungbluth S."/>
            <person name="Walsh D.A."/>
            <person name="Denef V.J."/>
            <person name="McMahon K.D."/>
            <person name="Konstantinidis K.T."/>
            <person name="Eloe-Fadrosh E.A."/>
            <person name="Kyrpides N.C."/>
            <person name="Woyke T."/>
        </authorList>
    </citation>
    <scope>NUCLEOTIDE SEQUENCE</scope>
    <source>
        <strain evidence="1">GVMAG-M-3300027804-48</strain>
    </source>
</reference>
<name>A0A6C0LFA3_9ZZZZ</name>
<dbReference type="EMBL" id="MN740492">
    <property type="protein sequence ID" value="QHU29676.1"/>
    <property type="molecule type" value="Genomic_DNA"/>
</dbReference>
<organism evidence="1">
    <name type="scientific">viral metagenome</name>
    <dbReference type="NCBI Taxonomy" id="1070528"/>
    <lineage>
        <taxon>unclassified sequences</taxon>
        <taxon>metagenomes</taxon>
        <taxon>organismal metagenomes</taxon>
    </lineage>
</organism>
<sequence>MEGFKRNNNNNISIYNKIVMNIILYKINIILNIDVADI</sequence>
<evidence type="ECO:0000313" key="1">
    <source>
        <dbReference type="EMBL" id="QHU29676.1"/>
    </source>
</evidence>
<dbReference type="AlphaFoldDB" id="A0A6C0LFA3"/>
<protein>
    <submittedName>
        <fullName evidence="1">Uncharacterized protein</fullName>
    </submittedName>
</protein>
<proteinExistence type="predicted"/>